<comment type="caution">
    <text evidence="6">The sequence shown here is derived from an EMBL/GenBank/DDBJ whole genome shotgun (WGS) entry which is preliminary data.</text>
</comment>
<dbReference type="InterPro" id="IPR050679">
    <property type="entry name" value="Bact_HTH_transcr_reg"/>
</dbReference>
<dbReference type="InterPro" id="IPR028978">
    <property type="entry name" value="Chorismate_lyase_/UTRA_dom_sf"/>
</dbReference>
<evidence type="ECO:0000256" key="2">
    <source>
        <dbReference type="ARBA" id="ARBA00023125"/>
    </source>
</evidence>
<dbReference type="Gene3D" id="3.40.1410.10">
    <property type="entry name" value="Chorismate lyase-like"/>
    <property type="match status" value="1"/>
</dbReference>
<dbReference type="OrthoDB" id="9808698at2"/>
<dbReference type="GO" id="GO:0003700">
    <property type="term" value="F:DNA-binding transcription factor activity"/>
    <property type="evidence" value="ECO:0007669"/>
    <property type="project" value="UniProtKB-UniRule"/>
</dbReference>
<keyword evidence="1" id="KW-0805">Transcription regulation</keyword>
<dbReference type="SMART" id="SM00866">
    <property type="entry name" value="UTRA"/>
    <property type="match status" value="1"/>
</dbReference>
<organism evidence="6 7">
    <name type="scientific">Edaphosphingomonas haloaromaticamans</name>
    <dbReference type="NCBI Taxonomy" id="653954"/>
    <lineage>
        <taxon>Bacteria</taxon>
        <taxon>Pseudomonadati</taxon>
        <taxon>Pseudomonadota</taxon>
        <taxon>Alphaproteobacteria</taxon>
        <taxon>Sphingomonadales</taxon>
        <taxon>Rhizorhabdaceae</taxon>
        <taxon>Edaphosphingomonas</taxon>
    </lineage>
</organism>
<dbReference type="PRINTS" id="PR00035">
    <property type="entry name" value="HTHGNTR"/>
</dbReference>
<evidence type="ECO:0000256" key="4">
    <source>
        <dbReference type="NCBIfam" id="TIGR02018"/>
    </source>
</evidence>
<dbReference type="Proteomes" id="UP000179467">
    <property type="component" value="Unassembled WGS sequence"/>
</dbReference>
<reference evidence="6 7" key="1">
    <citation type="submission" date="2016-09" db="EMBL/GenBank/DDBJ databases">
        <title>Metabolic pathway, cell adaptation mechanisms and a novel monoxygenase revealed through proteogenomic-transcription analysis of a Sphingomonas haloaromaticamans strain degrading the fungicide ortho-phenylphenol.</title>
        <authorList>
            <person name="Perruchon C."/>
            <person name="Papadopoulou E.S."/>
            <person name="Rousidou C."/>
            <person name="Vasileiadis S."/>
            <person name="Tanou G."/>
            <person name="Amoutzias G."/>
            <person name="Molassiotis A."/>
            <person name="Karpouzas D.G."/>
        </authorList>
    </citation>
    <scope>NUCLEOTIDE SEQUENCE [LARGE SCALE GENOMIC DNA]</scope>
    <source>
        <strain evidence="6 7">P3</strain>
    </source>
</reference>
<dbReference type="Pfam" id="PF07702">
    <property type="entry name" value="UTRA"/>
    <property type="match status" value="1"/>
</dbReference>
<dbReference type="InterPro" id="IPR011663">
    <property type="entry name" value="UTRA"/>
</dbReference>
<dbReference type="GO" id="GO:0003677">
    <property type="term" value="F:DNA binding"/>
    <property type="evidence" value="ECO:0007669"/>
    <property type="project" value="UniProtKB-UniRule"/>
</dbReference>
<dbReference type="InterPro" id="IPR036390">
    <property type="entry name" value="WH_DNA-bd_sf"/>
</dbReference>
<dbReference type="CDD" id="cd07377">
    <property type="entry name" value="WHTH_GntR"/>
    <property type="match status" value="1"/>
</dbReference>
<dbReference type="EMBL" id="MIPT01000001">
    <property type="protein sequence ID" value="OHT20459.1"/>
    <property type="molecule type" value="Genomic_DNA"/>
</dbReference>
<dbReference type="NCBIfam" id="TIGR02018">
    <property type="entry name" value="his_ut_repres"/>
    <property type="match status" value="1"/>
</dbReference>
<dbReference type="FunFam" id="1.10.10.10:FF:000079">
    <property type="entry name" value="GntR family transcriptional regulator"/>
    <property type="match status" value="1"/>
</dbReference>
<gene>
    <name evidence="6" type="primary">dasR</name>
    <name evidence="6" type="ORF">BHE75_02457</name>
</gene>
<evidence type="ECO:0000259" key="5">
    <source>
        <dbReference type="PROSITE" id="PS50949"/>
    </source>
</evidence>
<dbReference type="GO" id="GO:0045892">
    <property type="term" value="P:negative regulation of DNA-templated transcription"/>
    <property type="evidence" value="ECO:0007669"/>
    <property type="project" value="UniProtKB-UniRule"/>
</dbReference>
<dbReference type="PANTHER" id="PTHR44846">
    <property type="entry name" value="MANNOSYL-D-GLYCERATE TRANSPORT/METABOLISM SYSTEM REPRESSOR MNGR-RELATED"/>
    <property type="match status" value="1"/>
</dbReference>
<protein>
    <recommendedName>
        <fullName evidence="4">Histidine utilization repressor</fullName>
    </recommendedName>
</protein>
<dbReference type="PANTHER" id="PTHR44846:SF16">
    <property type="entry name" value="TRANSCRIPTIONAL REGULATOR PHNF-RELATED"/>
    <property type="match status" value="1"/>
</dbReference>
<feature type="domain" description="HTH gntR-type" evidence="5">
    <location>
        <begin position="2"/>
        <end position="70"/>
    </location>
</feature>
<dbReference type="Pfam" id="PF00392">
    <property type="entry name" value="GntR"/>
    <property type="match status" value="1"/>
</dbReference>
<dbReference type="SMART" id="SM00345">
    <property type="entry name" value="HTH_GNTR"/>
    <property type="match status" value="1"/>
</dbReference>
<dbReference type="Gene3D" id="1.10.10.10">
    <property type="entry name" value="Winged helix-like DNA-binding domain superfamily/Winged helix DNA-binding domain"/>
    <property type="match status" value="1"/>
</dbReference>
<keyword evidence="7" id="KW-1185">Reference proteome</keyword>
<evidence type="ECO:0000313" key="6">
    <source>
        <dbReference type="EMBL" id="OHT20459.1"/>
    </source>
</evidence>
<dbReference type="SUPFAM" id="SSF64288">
    <property type="entry name" value="Chorismate lyase-like"/>
    <property type="match status" value="1"/>
</dbReference>
<dbReference type="GO" id="GO:0006547">
    <property type="term" value="P:L-histidine metabolic process"/>
    <property type="evidence" value="ECO:0007669"/>
    <property type="project" value="UniProtKB-UniRule"/>
</dbReference>
<evidence type="ECO:0000256" key="3">
    <source>
        <dbReference type="ARBA" id="ARBA00023163"/>
    </source>
</evidence>
<keyword evidence="3" id="KW-0804">Transcription</keyword>
<dbReference type="RefSeq" id="WP_070934006.1">
    <property type="nucleotide sequence ID" value="NZ_MIPT01000001.1"/>
</dbReference>
<keyword evidence="2" id="KW-0238">DNA-binding</keyword>
<dbReference type="InterPro" id="IPR010248">
    <property type="entry name" value="His_ut_repres"/>
</dbReference>
<evidence type="ECO:0000256" key="1">
    <source>
        <dbReference type="ARBA" id="ARBA00023015"/>
    </source>
</evidence>
<evidence type="ECO:0000313" key="7">
    <source>
        <dbReference type="Proteomes" id="UP000179467"/>
    </source>
</evidence>
<name>A0A1S1HDZ2_9SPHN</name>
<accession>A0A1S1HDZ2</accession>
<dbReference type="InterPro" id="IPR000524">
    <property type="entry name" value="Tscrpt_reg_HTH_GntR"/>
</dbReference>
<dbReference type="InterPro" id="IPR036388">
    <property type="entry name" value="WH-like_DNA-bd_sf"/>
</dbReference>
<proteinExistence type="predicted"/>
<sequence length="234" mass="26081">MTTLNRRIRDYLEEKILSGAWPPGHRIPFEHELMARFDCSRMTVNKAIAALVEAGLVVRRRRGGSFVAEPRVHAPVLAVPDIRAEVEARGRRYGLKLLARQRRAADPRSEGEAQLARGGDLIAIDCLHLADDRPFALEERLIGLVAVPDAADADFAKVPPGTWLLDAVAWTEAEHRIAAVNADSRQAALLDIPLHTACLSIERRTWRGEMDVTHVRQIYPGSDYDLVARFTPKS</sequence>
<dbReference type="AlphaFoldDB" id="A0A1S1HDZ2"/>
<dbReference type="SUPFAM" id="SSF46785">
    <property type="entry name" value="Winged helix' DNA-binding domain"/>
    <property type="match status" value="1"/>
</dbReference>
<dbReference type="PROSITE" id="PS50949">
    <property type="entry name" value="HTH_GNTR"/>
    <property type="match status" value="1"/>
</dbReference>